<comment type="catalytic activity">
    <reaction evidence="1">
        <text>ATP + protein L-histidine = ADP + protein N-phospho-L-histidine.</text>
        <dbReference type="EC" id="2.7.13.3"/>
    </reaction>
</comment>
<dbReference type="eggNOG" id="COG2205">
    <property type="taxonomic scope" value="Bacteria"/>
</dbReference>
<dbReference type="InterPro" id="IPR036097">
    <property type="entry name" value="HisK_dim/P_sf"/>
</dbReference>
<organism evidence="10 11">
    <name type="scientific">Pedobacter antarcticus 4BY</name>
    <dbReference type="NCBI Taxonomy" id="1358423"/>
    <lineage>
        <taxon>Bacteria</taxon>
        <taxon>Pseudomonadati</taxon>
        <taxon>Bacteroidota</taxon>
        <taxon>Sphingobacteriia</taxon>
        <taxon>Sphingobacteriales</taxon>
        <taxon>Sphingobacteriaceae</taxon>
        <taxon>Pedobacter</taxon>
    </lineage>
</organism>
<dbReference type="FunFam" id="3.30.565.10:FF:000010">
    <property type="entry name" value="Sensor histidine kinase RcsC"/>
    <property type="match status" value="1"/>
</dbReference>
<dbReference type="Gene3D" id="1.10.287.130">
    <property type="match status" value="1"/>
</dbReference>
<dbReference type="InterPro" id="IPR003594">
    <property type="entry name" value="HATPase_dom"/>
</dbReference>
<dbReference type="RefSeq" id="WP_051760173.1">
    <property type="nucleotide sequence ID" value="NZ_JNFF01000110.1"/>
</dbReference>
<feature type="transmembrane region" description="Helical" evidence="7">
    <location>
        <begin position="30"/>
        <end position="50"/>
    </location>
</feature>
<feature type="modified residue" description="4-aspartylphosphate" evidence="6">
    <location>
        <position position="517"/>
    </location>
</feature>
<name>A0A081PD48_9SPHI</name>
<dbReference type="PRINTS" id="PR00344">
    <property type="entry name" value="BCTRLSENSOR"/>
</dbReference>
<protein>
    <recommendedName>
        <fullName evidence="2">histidine kinase</fullName>
        <ecNumber evidence="2">2.7.13.3</ecNumber>
    </recommendedName>
</protein>
<dbReference type="Gene3D" id="3.30.565.10">
    <property type="entry name" value="Histidine kinase-like ATPase, C-terminal domain"/>
    <property type="match status" value="1"/>
</dbReference>
<dbReference type="SMART" id="SM00387">
    <property type="entry name" value="HATPase_c"/>
    <property type="match status" value="1"/>
</dbReference>
<keyword evidence="7" id="KW-0472">Membrane</keyword>
<dbReference type="InterPro" id="IPR005467">
    <property type="entry name" value="His_kinase_dom"/>
</dbReference>
<feature type="domain" description="Histidine kinase" evidence="8">
    <location>
        <begin position="223"/>
        <end position="445"/>
    </location>
</feature>
<dbReference type="PANTHER" id="PTHR43047">
    <property type="entry name" value="TWO-COMPONENT HISTIDINE PROTEIN KINASE"/>
    <property type="match status" value="1"/>
</dbReference>
<dbReference type="CDD" id="cd00082">
    <property type="entry name" value="HisKA"/>
    <property type="match status" value="1"/>
</dbReference>
<dbReference type="CDD" id="cd16922">
    <property type="entry name" value="HATPase_EvgS-ArcB-TorS-like"/>
    <property type="match status" value="1"/>
</dbReference>
<keyword evidence="11" id="KW-1185">Reference proteome</keyword>
<dbReference type="SMART" id="SM00448">
    <property type="entry name" value="REC"/>
    <property type="match status" value="1"/>
</dbReference>
<dbReference type="EMBL" id="JNFF01000110">
    <property type="protein sequence ID" value="KEQ28621.1"/>
    <property type="molecule type" value="Genomic_DNA"/>
</dbReference>
<dbReference type="PROSITE" id="PS50109">
    <property type="entry name" value="HIS_KIN"/>
    <property type="match status" value="1"/>
</dbReference>
<dbReference type="Pfam" id="PF00072">
    <property type="entry name" value="Response_reg"/>
    <property type="match status" value="1"/>
</dbReference>
<dbReference type="InterPro" id="IPR004358">
    <property type="entry name" value="Sig_transdc_His_kin-like_C"/>
</dbReference>
<dbReference type="InterPro" id="IPR011006">
    <property type="entry name" value="CheY-like_superfamily"/>
</dbReference>
<evidence type="ECO:0000256" key="1">
    <source>
        <dbReference type="ARBA" id="ARBA00000085"/>
    </source>
</evidence>
<feature type="transmembrane region" description="Helical" evidence="7">
    <location>
        <begin position="129"/>
        <end position="148"/>
    </location>
</feature>
<dbReference type="Pfam" id="PF02518">
    <property type="entry name" value="HATPase_c"/>
    <property type="match status" value="1"/>
</dbReference>
<evidence type="ECO:0000256" key="4">
    <source>
        <dbReference type="ARBA" id="ARBA00022679"/>
    </source>
</evidence>
<evidence type="ECO:0000313" key="10">
    <source>
        <dbReference type="EMBL" id="KEQ28621.1"/>
    </source>
</evidence>
<dbReference type="InterPro" id="IPR003661">
    <property type="entry name" value="HisK_dim/P_dom"/>
</dbReference>
<keyword evidence="4" id="KW-0808">Transferase</keyword>
<dbReference type="Proteomes" id="UP000028007">
    <property type="component" value="Unassembled WGS sequence"/>
</dbReference>
<evidence type="ECO:0000256" key="5">
    <source>
        <dbReference type="ARBA" id="ARBA00022777"/>
    </source>
</evidence>
<dbReference type="SUPFAM" id="SSF55874">
    <property type="entry name" value="ATPase domain of HSP90 chaperone/DNA topoisomerase II/histidine kinase"/>
    <property type="match status" value="1"/>
</dbReference>
<keyword evidence="7" id="KW-0812">Transmembrane</keyword>
<feature type="transmembrane region" description="Helical" evidence="7">
    <location>
        <begin position="57"/>
        <end position="76"/>
    </location>
</feature>
<keyword evidence="7" id="KW-1133">Transmembrane helix</keyword>
<evidence type="ECO:0000259" key="8">
    <source>
        <dbReference type="PROSITE" id="PS50109"/>
    </source>
</evidence>
<evidence type="ECO:0000256" key="2">
    <source>
        <dbReference type="ARBA" id="ARBA00012438"/>
    </source>
</evidence>
<keyword evidence="5" id="KW-0418">Kinase</keyword>
<evidence type="ECO:0000256" key="3">
    <source>
        <dbReference type="ARBA" id="ARBA00022553"/>
    </source>
</evidence>
<dbReference type="SUPFAM" id="SSF47384">
    <property type="entry name" value="Homodimeric domain of signal transducing histidine kinase"/>
    <property type="match status" value="1"/>
</dbReference>
<dbReference type="Gene3D" id="3.40.50.2300">
    <property type="match status" value="1"/>
</dbReference>
<feature type="transmembrane region" description="Helical" evidence="7">
    <location>
        <begin position="88"/>
        <end position="108"/>
    </location>
</feature>
<dbReference type="GO" id="GO:0000155">
    <property type="term" value="F:phosphorelay sensor kinase activity"/>
    <property type="evidence" value="ECO:0007669"/>
    <property type="project" value="InterPro"/>
</dbReference>
<dbReference type="InterPro" id="IPR036890">
    <property type="entry name" value="HATPase_C_sf"/>
</dbReference>
<feature type="domain" description="Response regulatory" evidence="9">
    <location>
        <begin position="468"/>
        <end position="586"/>
    </location>
</feature>
<sequence>MPNKLPLSNWSLKKTLQLINDPIKHARITVFYYIFLFNYLKIGIVLPVFITQSNLPGILLCAAGFICTTIILKLLLSRPAYLDTLINFALISSLLTIYVSILLFNSHLNIILMQDIFMICMWSFYGLKGWWGLIYSSLAAIPVILYSYSTNHIQVSVSPAYMPLYSQLPTIILNFIIIFMAHYYYRHIMYSNMERQRELNAELEVYNQELKKSNQARTLFFSTVSHELRNPLNTVIGMAGLIKSQNKDADQQENLDILKFSAESLLSLINDILDFNKIGSGSVELEEIPFNLSQLMESSCAGLRREALRKELYLNLAIPEEFRQQEVQGDPTRLLQIVSNLISNAIKFTIKGGIDVSVTKLESSEKDALLRFKIKDSGLGISTDRQQSIFDPYIQESNTTTRQFGGTGLGLAIVKRLLELHHSQINLVSETEKGSEFTFDILYTYATRLEQPANLLPDFLQENLSLHKVLLAEDNAMNVLWMKKLFSTWNIPIYIAENGLEAINLHLVNDFTFILMDIQMPVMDGFTAAAKIRELKNHRKAEVPIIALTGSVDAELTRLVKENRMNGILGKPFQKDDLYAELVKYKPVLEVQSPF</sequence>
<reference evidence="10 11" key="1">
    <citation type="journal article" date="1992" name="Int. J. Syst. Bacteriol.">
        <title>Sphingobacterium antarcticus sp. nov. a Psychrotrophic Bacterium from the Soils of Schirmacher Oasis, Antarctica.</title>
        <authorList>
            <person name="Shivaji S."/>
            <person name="Ray M.K."/>
            <person name="Rao N.S."/>
            <person name="Saiserr L."/>
            <person name="Jagannadham M.V."/>
            <person name="Kumar G.S."/>
            <person name="Reddy G."/>
            <person name="Bhargava P.M."/>
        </authorList>
    </citation>
    <scope>NUCLEOTIDE SEQUENCE [LARGE SCALE GENOMIC DNA]</scope>
    <source>
        <strain evidence="10 11">4BY</strain>
    </source>
</reference>
<dbReference type="PANTHER" id="PTHR43047:SF64">
    <property type="entry name" value="HISTIDINE KINASE CONTAINING CHEY-HOMOLOGOUS RECEIVER DOMAIN AND PAS DOMAIN-RELATED"/>
    <property type="match status" value="1"/>
</dbReference>
<evidence type="ECO:0000259" key="9">
    <source>
        <dbReference type="PROSITE" id="PS50110"/>
    </source>
</evidence>
<comment type="caution">
    <text evidence="10">The sequence shown here is derived from an EMBL/GenBank/DDBJ whole genome shotgun (WGS) entry which is preliminary data.</text>
</comment>
<keyword evidence="3 6" id="KW-0597">Phosphoprotein</keyword>
<evidence type="ECO:0000256" key="7">
    <source>
        <dbReference type="SAM" id="Phobius"/>
    </source>
</evidence>
<dbReference type="AlphaFoldDB" id="A0A081PD48"/>
<dbReference type="EC" id="2.7.13.3" evidence="2"/>
<evidence type="ECO:0000256" key="6">
    <source>
        <dbReference type="PROSITE-ProRule" id="PRU00169"/>
    </source>
</evidence>
<dbReference type="InterPro" id="IPR001789">
    <property type="entry name" value="Sig_transdc_resp-reg_receiver"/>
</dbReference>
<feature type="transmembrane region" description="Helical" evidence="7">
    <location>
        <begin position="168"/>
        <end position="185"/>
    </location>
</feature>
<dbReference type="SMART" id="SM00388">
    <property type="entry name" value="HisKA"/>
    <property type="match status" value="1"/>
</dbReference>
<accession>A0A081PD48</accession>
<dbReference type="Pfam" id="PF00512">
    <property type="entry name" value="HisKA"/>
    <property type="match status" value="1"/>
</dbReference>
<evidence type="ECO:0000313" key="11">
    <source>
        <dbReference type="Proteomes" id="UP000028007"/>
    </source>
</evidence>
<dbReference type="CDD" id="cd17546">
    <property type="entry name" value="REC_hyHK_CKI1_RcsC-like"/>
    <property type="match status" value="1"/>
</dbReference>
<dbReference type="PROSITE" id="PS50110">
    <property type="entry name" value="RESPONSE_REGULATORY"/>
    <property type="match status" value="1"/>
</dbReference>
<dbReference type="OrthoDB" id="9811889at2"/>
<gene>
    <name evidence="10" type="ORF">N180_04280</name>
</gene>
<proteinExistence type="predicted"/>
<dbReference type="SUPFAM" id="SSF52172">
    <property type="entry name" value="CheY-like"/>
    <property type="match status" value="1"/>
</dbReference>